<reference evidence="9 10" key="1">
    <citation type="submission" date="2023-01" db="EMBL/GenBank/DDBJ databases">
        <title>Analysis of 21 Apiospora genomes using comparative genomics revels a genus with tremendous synthesis potential of carbohydrate active enzymes and secondary metabolites.</title>
        <authorList>
            <person name="Sorensen T."/>
        </authorList>
    </citation>
    <scope>NUCLEOTIDE SEQUENCE [LARGE SCALE GENOMIC DNA]</scope>
    <source>
        <strain evidence="9 10">CBS 20057</strain>
    </source>
</reference>
<sequence>MSHNTYDPGHIPREKPSQSGYDDGLLEMGREHDQYDGEIHPTGPATVNDVFGSEEGHDIKYKTLRWPMVAVLMITEIVSNGMLSLPSSLAAVGIVPGIVVILFLGCFATYTAWALIQFKLRHPQGSCRSSAWFLGRVMMIDEPRITAVHNMGDAGQVMFGPIGREILGGGTVIFAVCGTGSQMLAGQLALSELSGHRLCAVAFTGIFAAAITLFSFPRTLDQLAWLSILATASILVAGIVAMAGAGAVPTAPGDIAIAVATDFTSAFVSITNPVFAYAGHFMFFILISEMRRPEDAMKAAWTLQFVATAFYIVFAGVTYWYVGSGVASPSLLSLSPLWSKISFGLAIPNFFLAGSLYSHTAAKLVFVRLFRHGRHLHSHTVTGWGAWTLLILLANVAAFVLAVGIPVFNYLVGITAALFAAWYTYGLAGAFWLHDTYYFEGGLRAWAHRPFMVVINVLTVIAGAFICVGGLYATIKAMQAASAEGSLPRPFQC</sequence>
<evidence type="ECO:0000256" key="4">
    <source>
        <dbReference type="ARBA" id="ARBA00022989"/>
    </source>
</evidence>
<feature type="transmembrane region" description="Helical" evidence="7">
    <location>
        <begin position="411"/>
        <end position="433"/>
    </location>
</feature>
<feature type="transmembrane region" description="Helical" evidence="7">
    <location>
        <begin position="166"/>
        <end position="189"/>
    </location>
</feature>
<evidence type="ECO:0000256" key="3">
    <source>
        <dbReference type="ARBA" id="ARBA00022692"/>
    </source>
</evidence>
<evidence type="ECO:0000256" key="1">
    <source>
        <dbReference type="ARBA" id="ARBA00004141"/>
    </source>
</evidence>
<gene>
    <name evidence="9" type="ORF">PG991_014682</name>
</gene>
<feature type="region of interest" description="Disordered" evidence="6">
    <location>
        <begin position="1"/>
        <end position="25"/>
    </location>
</feature>
<feature type="transmembrane region" description="Helical" evidence="7">
    <location>
        <begin position="89"/>
        <end position="116"/>
    </location>
</feature>
<feature type="transmembrane region" description="Helical" evidence="7">
    <location>
        <begin position="223"/>
        <end position="246"/>
    </location>
</feature>
<evidence type="ECO:0000256" key="5">
    <source>
        <dbReference type="ARBA" id="ARBA00023136"/>
    </source>
</evidence>
<feature type="transmembrane region" description="Helical" evidence="7">
    <location>
        <begin position="341"/>
        <end position="360"/>
    </location>
</feature>
<keyword evidence="4 7" id="KW-1133">Transmembrane helix</keyword>
<comment type="similarity">
    <text evidence="2">Belongs to the amino acid/polyamine transporter 2 family.</text>
</comment>
<evidence type="ECO:0000256" key="6">
    <source>
        <dbReference type="SAM" id="MobiDB-lite"/>
    </source>
</evidence>
<dbReference type="PANTHER" id="PTHR22950">
    <property type="entry name" value="AMINO ACID TRANSPORTER"/>
    <property type="match status" value="1"/>
</dbReference>
<feature type="transmembrane region" description="Helical" evidence="7">
    <location>
        <begin position="299"/>
        <end position="321"/>
    </location>
</feature>
<feature type="transmembrane region" description="Helical" evidence="7">
    <location>
        <begin position="195"/>
        <end position="216"/>
    </location>
</feature>
<feature type="domain" description="Amino acid transporter transmembrane" evidence="8">
    <location>
        <begin position="64"/>
        <end position="475"/>
    </location>
</feature>
<proteinExistence type="inferred from homology"/>
<accession>A0ABR1R501</accession>
<dbReference type="Proteomes" id="UP001396898">
    <property type="component" value="Unassembled WGS sequence"/>
</dbReference>
<dbReference type="EMBL" id="JAQQWI010000019">
    <property type="protein sequence ID" value="KAK7999007.1"/>
    <property type="molecule type" value="Genomic_DNA"/>
</dbReference>
<evidence type="ECO:0000259" key="8">
    <source>
        <dbReference type="Pfam" id="PF01490"/>
    </source>
</evidence>
<evidence type="ECO:0000256" key="2">
    <source>
        <dbReference type="ARBA" id="ARBA00008066"/>
    </source>
</evidence>
<organism evidence="9 10">
    <name type="scientific">Apiospora marii</name>
    <dbReference type="NCBI Taxonomy" id="335849"/>
    <lineage>
        <taxon>Eukaryota</taxon>
        <taxon>Fungi</taxon>
        <taxon>Dikarya</taxon>
        <taxon>Ascomycota</taxon>
        <taxon>Pezizomycotina</taxon>
        <taxon>Sordariomycetes</taxon>
        <taxon>Xylariomycetidae</taxon>
        <taxon>Amphisphaeriales</taxon>
        <taxon>Apiosporaceae</taxon>
        <taxon>Apiospora</taxon>
    </lineage>
</organism>
<keyword evidence="3 7" id="KW-0812">Transmembrane</keyword>
<keyword evidence="10" id="KW-1185">Reference proteome</keyword>
<protein>
    <submittedName>
        <fullName evidence="9">Amino acid transporter</fullName>
    </submittedName>
</protein>
<evidence type="ECO:0000313" key="9">
    <source>
        <dbReference type="EMBL" id="KAK7999007.1"/>
    </source>
</evidence>
<keyword evidence="5 7" id="KW-0472">Membrane</keyword>
<comment type="subcellular location">
    <subcellularLocation>
        <location evidence="1">Membrane</location>
        <topology evidence="1">Multi-pass membrane protein</topology>
    </subcellularLocation>
</comment>
<dbReference type="Pfam" id="PF01490">
    <property type="entry name" value="Aa_trans"/>
    <property type="match status" value="1"/>
</dbReference>
<evidence type="ECO:0000313" key="10">
    <source>
        <dbReference type="Proteomes" id="UP001396898"/>
    </source>
</evidence>
<dbReference type="InterPro" id="IPR013057">
    <property type="entry name" value="AA_transpt_TM"/>
</dbReference>
<feature type="transmembrane region" description="Helical" evidence="7">
    <location>
        <begin position="381"/>
        <end position="405"/>
    </location>
</feature>
<feature type="transmembrane region" description="Helical" evidence="7">
    <location>
        <begin position="266"/>
        <end position="287"/>
    </location>
</feature>
<feature type="transmembrane region" description="Helical" evidence="7">
    <location>
        <begin position="453"/>
        <end position="475"/>
    </location>
</feature>
<name>A0ABR1R501_9PEZI</name>
<dbReference type="PANTHER" id="PTHR22950:SF479">
    <property type="entry name" value="AMINO ACID TRANSPORTER (EUROFUNG)-RELATED"/>
    <property type="match status" value="1"/>
</dbReference>
<evidence type="ECO:0000256" key="7">
    <source>
        <dbReference type="SAM" id="Phobius"/>
    </source>
</evidence>
<comment type="caution">
    <text evidence="9">The sequence shown here is derived from an EMBL/GenBank/DDBJ whole genome shotgun (WGS) entry which is preliminary data.</text>
</comment>
<feature type="transmembrane region" description="Helical" evidence="7">
    <location>
        <begin position="64"/>
        <end position="83"/>
    </location>
</feature>